<dbReference type="InterPro" id="IPR036097">
    <property type="entry name" value="HisK_dim/P_sf"/>
</dbReference>
<dbReference type="InterPro" id="IPR003018">
    <property type="entry name" value="GAF"/>
</dbReference>
<comment type="catalytic activity">
    <reaction evidence="1">
        <text>ATP + protein L-histidine = ADP + protein N-phospho-L-histidine.</text>
        <dbReference type="EC" id="2.7.13.3"/>
    </reaction>
</comment>
<feature type="domain" description="Response regulatory" evidence="8">
    <location>
        <begin position="714"/>
        <end position="829"/>
    </location>
</feature>
<dbReference type="InterPro" id="IPR005467">
    <property type="entry name" value="His_kinase_dom"/>
</dbReference>
<evidence type="ECO:0000259" key="9">
    <source>
        <dbReference type="PROSITE" id="PS50113"/>
    </source>
</evidence>
<dbReference type="InterPro" id="IPR000700">
    <property type="entry name" value="PAS-assoc_C"/>
</dbReference>
<dbReference type="GO" id="GO:0000155">
    <property type="term" value="F:phosphorelay sensor kinase activity"/>
    <property type="evidence" value="ECO:0007669"/>
    <property type="project" value="InterPro"/>
</dbReference>
<dbReference type="PRINTS" id="PR00344">
    <property type="entry name" value="BCTRLSENSOR"/>
</dbReference>
<dbReference type="Gene3D" id="1.10.287.130">
    <property type="match status" value="1"/>
</dbReference>
<dbReference type="InterPro" id="IPR004358">
    <property type="entry name" value="Sig_transdc_His_kin-like_C"/>
</dbReference>
<dbReference type="Pfam" id="PF13185">
    <property type="entry name" value="GAF_2"/>
    <property type="match status" value="1"/>
</dbReference>
<evidence type="ECO:0000313" key="11">
    <source>
        <dbReference type="Proteomes" id="UP000542125"/>
    </source>
</evidence>
<dbReference type="SMART" id="SM00388">
    <property type="entry name" value="HisKA"/>
    <property type="match status" value="1"/>
</dbReference>
<dbReference type="Pfam" id="PF02518">
    <property type="entry name" value="HATPase_c"/>
    <property type="match status" value="1"/>
</dbReference>
<proteinExistence type="predicted"/>
<organism evidence="10 11">
    <name type="scientific">Pigmentiphaga litoralis</name>
    <dbReference type="NCBI Taxonomy" id="516702"/>
    <lineage>
        <taxon>Bacteria</taxon>
        <taxon>Pseudomonadati</taxon>
        <taxon>Pseudomonadota</taxon>
        <taxon>Betaproteobacteria</taxon>
        <taxon>Burkholderiales</taxon>
        <taxon>Alcaligenaceae</taxon>
        <taxon>Pigmentiphaga</taxon>
    </lineage>
</organism>
<dbReference type="InterPro" id="IPR000014">
    <property type="entry name" value="PAS"/>
</dbReference>
<dbReference type="Pfam" id="PF08447">
    <property type="entry name" value="PAS_3"/>
    <property type="match status" value="1"/>
</dbReference>
<dbReference type="PANTHER" id="PTHR43065:SF42">
    <property type="entry name" value="TWO-COMPONENT SENSOR PPRA"/>
    <property type="match status" value="1"/>
</dbReference>
<dbReference type="Gene3D" id="3.30.450.40">
    <property type="match status" value="1"/>
</dbReference>
<dbReference type="SMART" id="SM00086">
    <property type="entry name" value="PAC"/>
    <property type="match status" value="2"/>
</dbReference>
<name>A0A7Y9ITD7_9BURK</name>
<dbReference type="FunFam" id="3.30.450.20:FF:000099">
    <property type="entry name" value="Sensory box sensor histidine kinase"/>
    <property type="match status" value="1"/>
</dbReference>
<dbReference type="SUPFAM" id="SSF47384">
    <property type="entry name" value="Homodimeric domain of signal transducing histidine kinase"/>
    <property type="match status" value="1"/>
</dbReference>
<dbReference type="Pfam" id="PF00072">
    <property type="entry name" value="Response_reg"/>
    <property type="match status" value="1"/>
</dbReference>
<evidence type="ECO:0000259" key="7">
    <source>
        <dbReference type="PROSITE" id="PS50109"/>
    </source>
</evidence>
<dbReference type="SUPFAM" id="SSF55785">
    <property type="entry name" value="PYP-like sensor domain (PAS domain)"/>
    <property type="match status" value="2"/>
</dbReference>
<dbReference type="InterPro" id="IPR001610">
    <property type="entry name" value="PAC"/>
</dbReference>
<dbReference type="CDD" id="cd00130">
    <property type="entry name" value="PAS"/>
    <property type="match status" value="2"/>
</dbReference>
<dbReference type="InterPro" id="IPR036890">
    <property type="entry name" value="HATPase_C_sf"/>
</dbReference>
<dbReference type="Gene3D" id="3.40.50.2300">
    <property type="match status" value="1"/>
</dbReference>
<dbReference type="Gene3D" id="3.30.565.10">
    <property type="entry name" value="Histidine kinase-like ATPase, C-terminal domain"/>
    <property type="match status" value="1"/>
</dbReference>
<dbReference type="PROSITE" id="PS50109">
    <property type="entry name" value="HIS_KIN"/>
    <property type="match status" value="1"/>
</dbReference>
<evidence type="ECO:0000313" key="10">
    <source>
        <dbReference type="EMBL" id="NYE82691.1"/>
    </source>
</evidence>
<keyword evidence="4" id="KW-0808">Transferase</keyword>
<feature type="modified residue" description="4-aspartylphosphate" evidence="6">
    <location>
        <position position="764"/>
    </location>
</feature>
<accession>A0A7Y9ITD7</accession>
<dbReference type="RefSeq" id="WP_179585788.1">
    <property type="nucleotide sequence ID" value="NZ_JACBYR010000001.1"/>
</dbReference>
<dbReference type="NCBIfam" id="TIGR00229">
    <property type="entry name" value="sensory_box"/>
    <property type="match status" value="2"/>
</dbReference>
<dbReference type="PANTHER" id="PTHR43065">
    <property type="entry name" value="SENSOR HISTIDINE KINASE"/>
    <property type="match status" value="1"/>
</dbReference>
<sequence>MSADPIFHRVAITASLIDSERAALRRIAAGDPLRDVLESVVTTVESTARHPVRASVLLMDPDGATLRHGAAPSLPDSYNAIVDGLPIGPFQGSCGSAAYSGEPAYVSDIATDPRWAAYASIAADYAMRACWSTPLIGADGMLLGTFAIYLDVPGGPTPEDLEVIVLVTQTVALTIERCRSVTALRESEDHYRHTVAHNPQIAWTATADGVVDQVAQRWEDWTGAPGTGSSWQDVLHPVDVRPAIDHWNRSVATGEPYDIEYRLRLRSGSYRWVRSRASARFDASGQIVKWYGSTEDVDDRRRAEDRLRVNEAKLRRLNQILEGQVEDSSRASERVWTMSHEVLASASIDGYLLRVNPAFTAVLGWPEDAVIGMPLRDFTSSEHMAGAEPWTQVGAGDVPLRQDVAFRHKEGGHRWLSLTVVSEGDALFMFGRDITAERDAADALLIAEESLRQAQKMEALGQLTGGIAHDFNNLLQGITGPLELIDHALRRKTNVDLSRYVALARTSAGRAAALTHRLLAFSRRQPLAPVPLNPNDLVDSMADLLRRTMGEGIETRTVTDPDIWMARCDANQLENALLNLAINARDAMPDGGALTITTSNTELTADAARRLPGVAAGQYVLIQVADTGTGMSPDIVQRAFEPFYTTKPIGQGTGLGLSMAYGFAQQSGGTARIDSREGEGTSISLYLPRHLATAVALDDPQGLPLAADACAGANVLVVEDDDTVRAVVCEVLRSLDYQVSEAADGPSGLKILNSEAPLDVLLTDVGLPGLNGRQLADAALQTRPDLKVLFMTGYAEAATRSAGFLTGNMQMITKPFELDDLTTRLSAMLARRTAA</sequence>
<evidence type="ECO:0000259" key="8">
    <source>
        <dbReference type="PROSITE" id="PS50110"/>
    </source>
</evidence>
<dbReference type="Proteomes" id="UP000542125">
    <property type="component" value="Unassembled WGS sequence"/>
</dbReference>
<dbReference type="PROSITE" id="PS50113">
    <property type="entry name" value="PAC"/>
    <property type="match status" value="1"/>
</dbReference>
<dbReference type="InterPro" id="IPR001789">
    <property type="entry name" value="Sig_transdc_resp-reg_receiver"/>
</dbReference>
<dbReference type="EMBL" id="JACBYR010000001">
    <property type="protein sequence ID" value="NYE82691.1"/>
    <property type="molecule type" value="Genomic_DNA"/>
</dbReference>
<dbReference type="InterPro" id="IPR003594">
    <property type="entry name" value="HATPase_dom"/>
</dbReference>
<comment type="caution">
    <text evidence="10">The sequence shown here is derived from an EMBL/GenBank/DDBJ whole genome shotgun (WGS) entry which is preliminary data.</text>
</comment>
<keyword evidence="11" id="KW-1185">Reference proteome</keyword>
<dbReference type="SMART" id="SM00448">
    <property type="entry name" value="REC"/>
    <property type="match status" value="1"/>
</dbReference>
<feature type="domain" description="Histidine kinase" evidence="7">
    <location>
        <begin position="466"/>
        <end position="691"/>
    </location>
</feature>
<dbReference type="SMART" id="SM00091">
    <property type="entry name" value="PAS"/>
    <property type="match status" value="2"/>
</dbReference>
<dbReference type="InterPro" id="IPR029016">
    <property type="entry name" value="GAF-like_dom_sf"/>
</dbReference>
<keyword evidence="5" id="KW-0418">Kinase</keyword>
<dbReference type="Gene3D" id="3.30.450.20">
    <property type="entry name" value="PAS domain"/>
    <property type="match status" value="2"/>
</dbReference>
<evidence type="ECO:0000256" key="2">
    <source>
        <dbReference type="ARBA" id="ARBA00012438"/>
    </source>
</evidence>
<dbReference type="EC" id="2.7.13.3" evidence="2"/>
<feature type="domain" description="PAC" evidence="9">
    <location>
        <begin position="257"/>
        <end position="309"/>
    </location>
</feature>
<protein>
    <recommendedName>
        <fullName evidence="2">histidine kinase</fullName>
        <ecNumber evidence="2">2.7.13.3</ecNumber>
    </recommendedName>
</protein>
<dbReference type="Pfam" id="PF00512">
    <property type="entry name" value="HisKA"/>
    <property type="match status" value="1"/>
</dbReference>
<dbReference type="InterPro" id="IPR035965">
    <property type="entry name" value="PAS-like_dom_sf"/>
</dbReference>
<dbReference type="PROSITE" id="PS50110">
    <property type="entry name" value="RESPONSE_REGULATORY"/>
    <property type="match status" value="1"/>
</dbReference>
<dbReference type="InterPro" id="IPR013655">
    <property type="entry name" value="PAS_fold_3"/>
</dbReference>
<keyword evidence="3 6" id="KW-0597">Phosphoprotein</keyword>
<evidence type="ECO:0000256" key="3">
    <source>
        <dbReference type="ARBA" id="ARBA00022553"/>
    </source>
</evidence>
<evidence type="ECO:0000256" key="1">
    <source>
        <dbReference type="ARBA" id="ARBA00000085"/>
    </source>
</evidence>
<dbReference type="SUPFAM" id="SSF55874">
    <property type="entry name" value="ATPase domain of HSP90 chaperone/DNA topoisomerase II/histidine kinase"/>
    <property type="match status" value="1"/>
</dbReference>
<evidence type="ECO:0000256" key="6">
    <source>
        <dbReference type="PROSITE-ProRule" id="PRU00169"/>
    </source>
</evidence>
<dbReference type="SUPFAM" id="SSF55781">
    <property type="entry name" value="GAF domain-like"/>
    <property type="match status" value="1"/>
</dbReference>
<dbReference type="InterPro" id="IPR013656">
    <property type="entry name" value="PAS_4"/>
</dbReference>
<dbReference type="CDD" id="cd00082">
    <property type="entry name" value="HisKA"/>
    <property type="match status" value="1"/>
</dbReference>
<evidence type="ECO:0000256" key="4">
    <source>
        <dbReference type="ARBA" id="ARBA00022679"/>
    </source>
</evidence>
<dbReference type="SMART" id="SM00387">
    <property type="entry name" value="HATPase_c"/>
    <property type="match status" value="1"/>
</dbReference>
<reference evidence="10 11" key="1">
    <citation type="submission" date="2020-07" db="EMBL/GenBank/DDBJ databases">
        <title>Genomic Encyclopedia of Type Strains, Phase IV (KMG-V): Genome sequencing to study the core and pangenomes of soil and plant-associated prokaryotes.</title>
        <authorList>
            <person name="Whitman W."/>
        </authorList>
    </citation>
    <scope>NUCLEOTIDE SEQUENCE [LARGE SCALE GENOMIC DNA]</scope>
    <source>
        <strain evidence="10 11">SAS40</strain>
    </source>
</reference>
<gene>
    <name evidence="10" type="ORF">FHW18_001962</name>
</gene>
<dbReference type="SMART" id="SM00065">
    <property type="entry name" value="GAF"/>
    <property type="match status" value="1"/>
</dbReference>
<dbReference type="AlphaFoldDB" id="A0A7Y9ITD7"/>
<evidence type="ECO:0000256" key="5">
    <source>
        <dbReference type="ARBA" id="ARBA00022777"/>
    </source>
</evidence>
<dbReference type="SUPFAM" id="SSF52172">
    <property type="entry name" value="CheY-like"/>
    <property type="match status" value="1"/>
</dbReference>
<dbReference type="InterPro" id="IPR011006">
    <property type="entry name" value="CheY-like_superfamily"/>
</dbReference>
<dbReference type="InterPro" id="IPR003661">
    <property type="entry name" value="HisK_dim/P_dom"/>
</dbReference>
<dbReference type="Pfam" id="PF08448">
    <property type="entry name" value="PAS_4"/>
    <property type="match status" value="1"/>
</dbReference>